<keyword evidence="3" id="KW-1185">Reference proteome</keyword>
<feature type="transmembrane region" description="Helical" evidence="1">
    <location>
        <begin position="179"/>
        <end position="198"/>
    </location>
</feature>
<evidence type="ECO:0000256" key="1">
    <source>
        <dbReference type="SAM" id="Phobius"/>
    </source>
</evidence>
<feature type="transmembrane region" description="Helical" evidence="1">
    <location>
        <begin position="210"/>
        <end position="232"/>
    </location>
</feature>
<comment type="caution">
    <text evidence="2">The sequence shown here is derived from an EMBL/GenBank/DDBJ whole genome shotgun (WGS) entry which is preliminary data.</text>
</comment>
<dbReference type="RefSeq" id="WP_377458304.1">
    <property type="nucleotide sequence ID" value="NZ_JBHLUB010000021.1"/>
</dbReference>
<dbReference type="EMBL" id="JBHLUB010000021">
    <property type="protein sequence ID" value="MFC0581614.1"/>
    <property type="molecule type" value="Genomic_DNA"/>
</dbReference>
<feature type="transmembrane region" description="Helical" evidence="1">
    <location>
        <begin position="104"/>
        <end position="124"/>
    </location>
</feature>
<proteinExistence type="predicted"/>
<accession>A0ABV6P922</accession>
<keyword evidence="1" id="KW-1133">Transmembrane helix</keyword>
<keyword evidence="1" id="KW-0812">Transmembrane</keyword>
<evidence type="ECO:0000313" key="3">
    <source>
        <dbReference type="Proteomes" id="UP001589862"/>
    </source>
</evidence>
<organism evidence="2 3">
    <name type="scientific">Micrococcoides hystricis</name>
    <dbReference type="NCBI Taxonomy" id="1572761"/>
    <lineage>
        <taxon>Bacteria</taxon>
        <taxon>Bacillati</taxon>
        <taxon>Actinomycetota</taxon>
        <taxon>Actinomycetes</taxon>
        <taxon>Micrococcales</taxon>
        <taxon>Micrococcaceae</taxon>
        <taxon>Micrococcoides</taxon>
    </lineage>
</organism>
<feature type="transmembrane region" description="Helical" evidence="1">
    <location>
        <begin position="49"/>
        <end position="68"/>
    </location>
</feature>
<name>A0ABV6P922_9MICC</name>
<dbReference type="Proteomes" id="UP001589862">
    <property type="component" value="Unassembled WGS sequence"/>
</dbReference>
<evidence type="ECO:0000313" key="2">
    <source>
        <dbReference type="EMBL" id="MFC0581614.1"/>
    </source>
</evidence>
<reference evidence="2 3" key="1">
    <citation type="submission" date="2024-09" db="EMBL/GenBank/DDBJ databases">
        <authorList>
            <person name="Sun Q."/>
            <person name="Mori K."/>
        </authorList>
    </citation>
    <scope>NUCLEOTIDE SEQUENCE [LARGE SCALE GENOMIC DNA]</scope>
    <source>
        <strain evidence="2 3">NCAIM B.02604</strain>
    </source>
</reference>
<feature type="transmembrane region" description="Helical" evidence="1">
    <location>
        <begin position="130"/>
        <end position="147"/>
    </location>
</feature>
<evidence type="ECO:0008006" key="4">
    <source>
        <dbReference type="Google" id="ProtNLM"/>
    </source>
</evidence>
<feature type="transmembrane region" description="Helical" evidence="1">
    <location>
        <begin position="74"/>
        <end position="92"/>
    </location>
</feature>
<keyword evidence="1" id="KW-0472">Membrane</keyword>
<sequence length="242" mass="25284">MRISLALAFVLLAITQYVGPIAATAYAALASLLLGLGWPHLLKVPARRTLAWVITSSGIIAAVVSYFGNGGLGMLIPIMALAVIATFIVQLFRGTGRPYRLQSLIGTSAAAFLATLGSGWVVLARLPDHQLVYVTAAAGFVGAFFVARQLSYVAQGFGAAASIAVGIAAGVALQIPWVWLLPTVLLTAAAGFVFRLVAERSAALPSNRSLVAAALTPICALGPVLFYLQVFMSGSFYKLITF</sequence>
<protein>
    <recommendedName>
        <fullName evidence="4">Permease</fullName>
    </recommendedName>
</protein>
<gene>
    <name evidence="2" type="ORF">ACFFFR_04335</name>
</gene>